<dbReference type="CDD" id="cd14014">
    <property type="entry name" value="STKc_PknB_like"/>
    <property type="match status" value="1"/>
</dbReference>
<gene>
    <name evidence="8" type="ORF">J0M35_15235</name>
</gene>
<keyword evidence="8" id="KW-0723">Serine/threonine-protein kinase</keyword>
<evidence type="ECO:0000313" key="8">
    <source>
        <dbReference type="EMBL" id="MBN8661718.1"/>
    </source>
</evidence>
<sequence>MNDPSPFELEKAKESQRLVALSSDADACKELAEEPAKLDLHVDQEQSSVSPGFQSSFLSEDSFGQSSSPEASSEQASWQSGEQLQFLLARLDLLLEKRLTSGRVTETYLVKKREEPRFLVLRVLKPPFLADPTVRRRFERVYTYLSRLNHRSIMPVFEGGFATAAGADLGGVGVAGAVSELRPEAESAGATGGVVVDSTADVAGRLVDGVTGTAAGFVYLLLPYHRRSLKLVLKQLGRFQEKTSLQLLCEIAQALAYAHEHGVVHGGIEPDDVFLKAALDKDNSLEVIVSDFGMNRVGADAVAPGAQVGTGESFGSVRYMSPEQCRGQKPDARSDVYSLACLAFEMLTGEVVYAMGSQLEAMLSQAEMERDLLIERLRSSGVSEGTIELLASMLARESKDRPADMKVVAARLKVLWQAAPSGDVSLGELLAARDPDDSKGEAAPGVPGGRWVSLGFVAAGAVFLFAVLPALCLLFVELVGGASAPEPSPVQSREFQEKLRQARGLAEFLKNSDSGPFTRERFASIARQITSQLLQELQSEDEGRRSEAAALLARPVLRLKESNSFAQDVWILRQALTYLSEPRHYSALFDAAASENNSQARKQLFLVLGFLAANDDFAANYLLEAADSGGAQALLPAQISAAYRESFPDKPMGSLEFSLLEILQTTSNQALIDSITESLTQPGGIDSPECLDVLQSLQGHRNRKIAQMAQQRLKAANARNLPSARNGQGQ</sequence>
<evidence type="ECO:0000256" key="6">
    <source>
        <dbReference type="SAM" id="MobiDB-lite"/>
    </source>
</evidence>
<dbReference type="PANTHER" id="PTHR43289">
    <property type="entry name" value="MITOGEN-ACTIVATED PROTEIN KINASE KINASE KINASE 20-RELATED"/>
    <property type="match status" value="1"/>
</dbReference>
<dbReference type="PANTHER" id="PTHR43289:SF6">
    <property type="entry name" value="SERINE_THREONINE-PROTEIN KINASE NEKL-3"/>
    <property type="match status" value="1"/>
</dbReference>
<protein>
    <recommendedName>
        <fullName evidence="1">non-specific serine/threonine protein kinase</fullName>
        <ecNumber evidence="1">2.7.11.1</ecNumber>
    </recommendedName>
</protein>
<feature type="compositionally biased region" description="Polar residues" evidence="6">
    <location>
        <begin position="45"/>
        <end position="59"/>
    </location>
</feature>
<dbReference type="GO" id="GO:0005524">
    <property type="term" value="F:ATP binding"/>
    <property type="evidence" value="ECO:0007669"/>
    <property type="project" value="UniProtKB-KW"/>
</dbReference>
<dbReference type="EMBL" id="JAFLCK010000024">
    <property type="protein sequence ID" value="MBN8661718.1"/>
    <property type="molecule type" value="Genomic_DNA"/>
</dbReference>
<organism evidence="8 9">
    <name type="scientific">Candidatus Obscuribacter phosphatis</name>
    <dbReference type="NCBI Taxonomy" id="1906157"/>
    <lineage>
        <taxon>Bacteria</taxon>
        <taxon>Bacillati</taxon>
        <taxon>Candidatus Melainabacteria</taxon>
        <taxon>Candidatus Obscuribacterales</taxon>
        <taxon>Candidatus Obscuribacteraceae</taxon>
        <taxon>Candidatus Obscuribacter</taxon>
    </lineage>
</organism>
<dbReference type="AlphaFoldDB" id="A0A8J7PHB7"/>
<dbReference type="GO" id="GO:0004674">
    <property type="term" value="F:protein serine/threonine kinase activity"/>
    <property type="evidence" value="ECO:0007669"/>
    <property type="project" value="UniProtKB-KW"/>
</dbReference>
<reference evidence="8" key="1">
    <citation type="submission" date="2021-02" db="EMBL/GenBank/DDBJ databases">
        <title>Genome-Resolved Metagenomics of a Microbial Community Performing Photosynthetic Biological Nutrient Removal.</title>
        <authorList>
            <person name="Mcdaniel E.A."/>
        </authorList>
    </citation>
    <scope>NUCLEOTIDE SEQUENCE</scope>
    <source>
        <strain evidence="8">UWPOB_OBS1</strain>
    </source>
</reference>
<dbReference type="InterPro" id="IPR011009">
    <property type="entry name" value="Kinase-like_dom_sf"/>
</dbReference>
<dbReference type="SMART" id="SM00220">
    <property type="entry name" value="S_TKc"/>
    <property type="match status" value="1"/>
</dbReference>
<keyword evidence="5" id="KW-0067">ATP-binding</keyword>
<evidence type="ECO:0000256" key="4">
    <source>
        <dbReference type="ARBA" id="ARBA00022777"/>
    </source>
</evidence>
<dbReference type="Pfam" id="PF00069">
    <property type="entry name" value="Pkinase"/>
    <property type="match status" value="1"/>
</dbReference>
<evidence type="ECO:0000256" key="2">
    <source>
        <dbReference type="ARBA" id="ARBA00022679"/>
    </source>
</evidence>
<name>A0A8J7PHB7_9BACT</name>
<evidence type="ECO:0000313" key="9">
    <source>
        <dbReference type="Proteomes" id="UP000664277"/>
    </source>
</evidence>
<dbReference type="Gene3D" id="3.30.200.20">
    <property type="entry name" value="Phosphorylase Kinase, domain 1"/>
    <property type="match status" value="1"/>
</dbReference>
<feature type="region of interest" description="Disordered" evidence="6">
    <location>
        <begin position="37"/>
        <end position="75"/>
    </location>
</feature>
<dbReference type="SUPFAM" id="SSF56112">
    <property type="entry name" value="Protein kinase-like (PK-like)"/>
    <property type="match status" value="1"/>
</dbReference>
<evidence type="ECO:0000256" key="1">
    <source>
        <dbReference type="ARBA" id="ARBA00012513"/>
    </source>
</evidence>
<evidence type="ECO:0000259" key="7">
    <source>
        <dbReference type="PROSITE" id="PS50011"/>
    </source>
</evidence>
<feature type="compositionally biased region" description="Low complexity" evidence="6">
    <location>
        <begin position="62"/>
        <end position="75"/>
    </location>
</feature>
<dbReference type="PROSITE" id="PS50011">
    <property type="entry name" value="PROTEIN_KINASE_DOM"/>
    <property type="match status" value="1"/>
</dbReference>
<keyword evidence="3" id="KW-0547">Nucleotide-binding</keyword>
<proteinExistence type="predicted"/>
<comment type="caution">
    <text evidence="8">The sequence shown here is derived from an EMBL/GenBank/DDBJ whole genome shotgun (WGS) entry which is preliminary data.</text>
</comment>
<keyword evidence="4 8" id="KW-0418">Kinase</keyword>
<keyword evidence="2" id="KW-0808">Transferase</keyword>
<dbReference type="EC" id="2.7.11.1" evidence="1"/>
<evidence type="ECO:0000256" key="3">
    <source>
        <dbReference type="ARBA" id="ARBA00022741"/>
    </source>
</evidence>
<evidence type="ECO:0000256" key="5">
    <source>
        <dbReference type="ARBA" id="ARBA00022840"/>
    </source>
</evidence>
<dbReference type="Proteomes" id="UP000664277">
    <property type="component" value="Unassembled WGS sequence"/>
</dbReference>
<dbReference type="Gene3D" id="1.10.510.10">
    <property type="entry name" value="Transferase(Phosphotransferase) domain 1"/>
    <property type="match status" value="1"/>
</dbReference>
<dbReference type="InterPro" id="IPR000719">
    <property type="entry name" value="Prot_kinase_dom"/>
</dbReference>
<feature type="domain" description="Protein kinase" evidence="7">
    <location>
        <begin position="93"/>
        <end position="415"/>
    </location>
</feature>
<accession>A0A8J7PHB7</accession>